<proteinExistence type="inferred from homology"/>
<protein>
    <recommendedName>
        <fullName evidence="5">Glycosyltransferase</fullName>
        <ecNumber evidence="5">2.4.1.-</ecNumber>
    </recommendedName>
</protein>
<gene>
    <name evidence="6" type="ORF">M6B38_318125</name>
</gene>
<sequence>MSSERHSGSLSMLFFPLMAPGHILPTLDMAKHFAMRGVKATILTTPANAPLVQPFLARANRSLAAYPMCLRLIPFPSDTGLPEGCENLSSIPFRDRTTLVFKFFNAVSRLREQFDWVLRELLPDYVVTDGYFPWTYDAAAELGIPRLVFHGVSFFSLCLNDSVHRNRLLESHPADAEALVIPGLPHRIEMLRSQLPRSESEEADSKSYGVVVNSFYELEPDYARHYREVVGRRAWHIGPVALCNRDDDADKSARGYDCLRWLDGKSAGSVLYVCFGSMGDFRAAQLRELALGLEACGHPFVWVARSEGGDDEWVPKGGFEERVEGRGLVIRGWAPQILILNHPSVGGFVTHCGWNSILEGVSAGLPLVTWPLFAEQFYNERLIVDVLGIGVSVGVKEYSVKPEERGVVEAETIRKAADEVMGSGDGAQEKRRRARELGEMARRAVEKGGSSYKDMSNLIEELTEKKNAVQAQPQPPLV</sequence>
<dbReference type="Gene3D" id="3.40.50.2000">
    <property type="entry name" value="Glycogen Phosphorylase B"/>
    <property type="match status" value="2"/>
</dbReference>
<dbReference type="GO" id="GO:0035251">
    <property type="term" value="F:UDP-glucosyltransferase activity"/>
    <property type="evidence" value="ECO:0007669"/>
    <property type="project" value="TreeGrafter"/>
</dbReference>
<evidence type="ECO:0000256" key="1">
    <source>
        <dbReference type="ARBA" id="ARBA00009995"/>
    </source>
</evidence>
<organism evidence="6 7">
    <name type="scientific">Iris pallida</name>
    <name type="common">Sweet iris</name>
    <dbReference type="NCBI Taxonomy" id="29817"/>
    <lineage>
        <taxon>Eukaryota</taxon>
        <taxon>Viridiplantae</taxon>
        <taxon>Streptophyta</taxon>
        <taxon>Embryophyta</taxon>
        <taxon>Tracheophyta</taxon>
        <taxon>Spermatophyta</taxon>
        <taxon>Magnoliopsida</taxon>
        <taxon>Liliopsida</taxon>
        <taxon>Asparagales</taxon>
        <taxon>Iridaceae</taxon>
        <taxon>Iridoideae</taxon>
        <taxon>Irideae</taxon>
        <taxon>Iris</taxon>
    </lineage>
</organism>
<dbReference type="Proteomes" id="UP001140949">
    <property type="component" value="Unassembled WGS sequence"/>
</dbReference>
<dbReference type="EMBL" id="JANAVB010010600">
    <property type="protein sequence ID" value="KAJ6838574.1"/>
    <property type="molecule type" value="Genomic_DNA"/>
</dbReference>
<evidence type="ECO:0000256" key="4">
    <source>
        <dbReference type="RuleBase" id="RU003718"/>
    </source>
</evidence>
<reference evidence="6" key="2">
    <citation type="submission" date="2023-04" db="EMBL/GenBank/DDBJ databases">
        <authorList>
            <person name="Bruccoleri R.E."/>
            <person name="Oakeley E.J."/>
            <person name="Faust A.-M."/>
            <person name="Dessus-Babus S."/>
            <person name="Altorfer M."/>
            <person name="Burckhardt D."/>
            <person name="Oertli M."/>
            <person name="Naumann U."/>
            <person name="Petersen F."/>
            <person name="Wong J."/>
        </authorList>
    </citation>
    <scope>NUCLEOTIDE SEQUENCE</scope>
    <source>
        <strain evidence="6">GSM-AAB239-AS_SAM_17_03QT</strain>
        <tissue evidence="6">Leaf</tissue>
    </source>
</reference>
<dbReference type="InterPro" id="IPR002213">
    <property type="entry name" value="UDP_glucos_trans"/>
</dbReference>
<evidence type="ECO:0000313" key="7">
    <source>
        <dbReference type="Proteomes" id="UP001140949"/>
    </source>
</evidence>
<dbReference type="SUPFAM" id="SSF53756">
    <property type="entry name" value="UDP-Glycosyltransferase/glycogen phosphorylase"/>
    <property type="match status" value="1"/>
</dbReference>
<dbReference type="FunFam" id="3.40.50.2000:FF:000063">
    <property type="entry name" value="Glycosyltransferase"/>
    <property type="match status" value="1"/>
</dbReference>
<dbReference type="PANTHER" id="PTHR48047:SF45">
    <property type="entry name" value="SCOPOLETIN GLUCOSYLTRANSFERASE-LIKE"/>
    <property type="match status" value="1"/>
</dbReference>
<dbReference type="AlphaFoldDB" id="A0AAX6HDA8"/>
<dbReference type="Pfam" id="PF00201">
    <property type="entry name" value="UDPGT"/>
    <property type="match status" value="1"/>
</dbReference>
<evidence type="ECO:0000256" key="2">
    <source>
        <dbReference type="ARBA" id="ARBA00022676"/>
    </source>
</evidence>
<comment type="similarity">
    <text evidence="1 4">Belongs to the UDP-glycosyltransferase family.</text>
</comment>
<name>A0AAX6HDA8_IRIPA</name>
<comment type="caution">
    <text evidence="6">The sequence shown here is derived from an EMBL/GenBank/DDBJ whole genome shotgun (WGS) entry which is preliminary data.</text>
</comment>
<dbReference type="InterPro" id="IPR035595">
    <property type="entry name" value="UDP_glycos_trans_CS"/>
</dbReference>
<keyword evidence="7" id="KW-1185">Reference proteome</keyword>
<reference evidence="6" key="1">
    <citation type="journal article" date="2023" name="GigaByte">
        <title>Genome assembly of the bearded iris, Iris pallida Lam.</title>
        <authorList>
            <person name="Bruccoleri R.E."/>
            <person name="Oakeley E.J."/>
            <person name="Faust A.M.E."/>
            <person name="Altorfer M."/>
            <person name="Dessus-Babus S."/>
            <person name="Burckhardt D."/>
            <person name="Oertli M."/>
            <person name="Naumann U."/>
            <person name="Petersen F."/>
            <person name="Wong J."/>
        </authorList>
    </citation>
    <scope>NUCLEOTIDE SEQUENCE</scope>
    <source>
        <strain evidence="6">GSM-AAB239-AS_SAM_17_03QT</strain>
    </source>
</reference>
<evidence type="ECO:0000256" key="5">
    <source>
        <dbReference type="RuleBase" id="RU362057"/>
    </source>
</evidence>
<accession>A0AAX6HDA8</accession>
<dbReference type="EC" id="2.4.1.-" evidence="5"/>
<dbReference type="CDD" id="cd03784">
    <property type="entry name" value="GT1_Gtf-like"/>
    <property type="match status" value="1"/>
</dbReference>
<evidence type="ECO:0000313" key="6">
    <source>
        <dbReference type="EMBL" id="KAJ6838574.1"/>
    </source>
</evidence>
<evidence type="ECO:0000256" key="3">
    <source>
        <dbReference type="ARBA" id="ARBA00022679"/>
    </source>
</evidence>
<dbReference type="PROSITE" id="PS00375">
    <property type="entry name" value="UDPGT"/>
    <property type="match status" value="1"/>
</dbReference>
<keyword evidence="3 4" id="KW-0808">Transferase</keyword>
<keyword evidence="2 4" id="KW-0328">Glycosyltransferase</keyword>
<dbReference type="PANTHER" id="PTHR48047">
    <property type="entry name" value="GLYCOSYLTRANSFERASE"/>
    <property type="match status" value="1"/>
</dbReference>